<name>A0AAV8Q2E1_ENSVE</name>
<evidence type="ECO:0000313" key="2">
    <source>
        <dbReference type="Proteomes" id="UP001222027"/>
    </source>
</evidence>
<dbReference type="AlphaFoldDB" id="A0AAV8Q2E1"/>
<reference evidence="1 2" key="1">
    <citation type="submission" date="2022-12" db="EMBL/GenBank/DDBJ databases">
        <title>Chromosome-scale assembly of the Ensete ventricosum genome.</title>
        <authorList>
            <person name="Dussert Y."/>
            <person name="Stocks J."/>
            <person name="Wendawek A."/>
            <person name="Woldeyes F."/>
            <person name="Nichols R.A."/>
            <person name="Borrell J.S."/>
        </authorList>
    </citation>
    <scope>NUCLEOTIDE SEQUENCE [LARGE SCALE GENOMIC DNA]</scope>
    <source>
        <strain evidence="2">cv. Maze</strain>
        <tissue evidence="1">Seeds</tissue>
    </source>
</reference>
<comment type="caution">
    <text evidence="1">The sequence shown here is derived from an EMBL/GenBank/DDBJ whole genome shotgun (WGS) entry which is preliminary data.</text>
</comment>
<sequence>MRRSSCEKAEANITNHALFRKPEGPFPSLLFFLPHCRRCTKKLFRQTKRNKEITCKTVVRCPTRIPDVEKLEKAFFYSHGGAVNWHCNQNPGCFTGGATAGPVMAMMPHVTGVPSNNSFDMLKTTFRNDKLVPEAIGERGRPVSL</sequence>
<gene>
    <name evidence="1" type="ORF">OPV22_028181</name>
</gene>
<accession>A0AAV8Q2E1</accession>
<proteinExistence type="predicted"/>
<protein>
    <submittedName>
        <fullName evidence="1">Uncharacterized protein</fullName>
    </submittedName>
</protein>
<dbReference type="Proteomes" id="UP001222027">
    <property type="component" value="Unassembled WGS sequence"/>
</dbReference>
<organism evidence="1 2">
    <name type="scientific">Ensete ventricosum</name>
    <name type="common">Abyssinian banana</name>
    <name type="synonym">Musa ensete</name>
    <dbReference type="NCBI Taxonomy" id="4639"/>
    <lineage>
        <taxon>Eukaryota</taxon>
        <taxon>Viridiplantae</taxon>
        <taxon>Streptophyta</taxon>
        <taxon>Embryophyta</taxon>
        <taxon>Tracheophyta</taxon>
        <taxon>Spermatophyta</taxon>
        <taxon>Magnoliopsida</taxon>
        <taxon>Liliopsida</taxon>
        <taxon>Zingiberales</taxon>
        <taxon>Musaceae</taxon>
        <taxon>Ensete</taxon>
    </lineage>
</organism>
<evidence type="ECO:0000313" key="1">
    <source>
        <dbReference type="EMBL" id="KAJ8465629.1"/>
    </source>
</evidence>
<keyword evidence="2" id="KW-1185">Reference proteome</keyword>
<dbReference type="EMBL" id="JAQQAF010000008">
    <property type="protein sequence ID" value="KAJ8465629.1"/>
    <property type="molecule type" value="Genomic_DNA"/>
</dbReference>